<reference evidence="2" key="1">
    <citation type="journal article" date="2019" name="Int. J. Syst. Evol. Microbiol.">
        <title>The Global Catalogue of Microorganisms (GCM) 10K type strain sequencing project: providing services to taxonomists for standard genome sequencing and annotation.</title>
        <authorList>
            <consortium name="The Broad Institute Genomics Platform"/>
            <consortium name="The Broad Institute Genome Sequencing Center for Infectious Disease"/>
            <person name="Wu L."/>
            <person name="Ma J."/>
        </authorList>
    </citation>
    <scope>NUCLEOTIDE SEQUENCE [LARGE SCALE GENOMIC DNA]</scope>
    <source>
        <strain evidence="2">CGMCC 1.15345</strain>
    </source>
</reference>
<name>A0ABV8W5V8_9FLAO</name>
<comment type="caution">
    <text evidence="1">The sequence shown here is derived from an EMBL/GenBank/DDBJ whole genome shotgun (WGS) entry which is preliminary data.</text>
</comment>
<evidence type="ECO:0000313" key="1">
    <source>
        <dbReference type="EMBL" id="MFC4391899.1"/>
    </source>
</evidence>
<dbReference type="RefSeq" id="WP_179003934.1">
    <property type="nucleotide sequence ID" value="NZ_JBHSCO010000003.1"/>
</dbReference>
<protein>
    <submittedName>
        <fullName evidence="1">Uncharacterized protein</fullName>
    </submittedName>
</protein>
<organism evidence="1 2">
    <name type="scientific">Flavobacterium quisquiliarum</name>
    <dbReference type="NCBI Taxonomy" id="1834436"/>
    <lineage>
        <taxon>Bacteria</taxon>
        <taxon>Pseudomonadati</taxon>
        <taxon>Bacteroidota</taxon>
        <taxon>Flavobacteriia</taxon>
        <taxon>Flavobacteriales</taxon>
        <taxon>Flavobacteriaceae</taxon>
        <taxon>Flavobacterium</taxon>
    </lineage>
</organism>
<proteinExistence type="predicted"/>
<sequence>MSTNTLSKETELRLTEFFNNSIDSKSMAKSIRQVNYVLALNAMHEKEFLQQESISLEDSFYWLNKLAEILDPYLEVE</sequence>
<accession>A0ABV8W5V8</accession>
<keyword evidence="2" id="KW-1185">Reference proteome</keyword>
<dbReference type="EMBL" id="JBHSCO010000003">
    <property type="protein sequence ID" value="MFC4391899.1"/>
    <property type="molecule type" value="Genomic_DNA"/>
</dbReference>
<dbReference type="Proteomes" id="UP001595719">
    <property type="component" value="Unassembled WGS sequence"/>
</dbReference>
<evidence type="ECO:0000313" key="2">
    <source>
        <dbReference type="Proteomes" id="UP001595719"/>
    </source>
</evidence>
<gene>
    <name evidence="1" type="ORF">ACFOY0_12930</name>
</gene>